<feature type="transmembrane region" description="Helical" evidence="18">
    <location>
        <begin position="614"/>
        <end position="631"/>
    </location>
</feature>
<evidence type="ECO:0000256" key="10">
    <source>
        <dbReference type="ARBA" id="ARBA00022847"/>
    </source>
</evidence>
<dbReference type="VEuPathDB" id="FungiDB:PYU1_G006576"/>
<evidence type="ECO:0000256" key="12">
    <source>
        <dbReference type="ARBA" id="ARBA00022989"/>
    </source>
</evidence>
<dbReference type="InterPro" id="IPR004481">
    <property type="entry name" value="K/Na/Ca-exchanger"/>
</dbReference>
<keyword evidence="16" id="KW-0739">Sodium transport</keyword>
<dbReference type="EnsemblProtists" id="PYU1_T006588">
    <property type="protein sequence ID" value="PYU1_T006588"/>
    <property type="gene ID" value="PYU1_G006576"/>
</dbReference>
<comment type="similarity">
    <text evidence="2">Belongs to the Ca(2+):cation antiporter (CaCA) (TC 2.A.19) family. SLC24A subfamily.</text>
</comment>
<reference evidence="20" key="3">
    <citation type="submission" date="2015-02" db="UniProtKB">
        <authorList>
            <consortium name="EnsemblProtists"/>
        </authorList>
    </citation>
    <scope>IDENTIFICATION</scope>
    <source>
        <strain evidence="20">DAOM BR144</strain>
    </source>
</reference>
<dbReference type="GO" id="GO:0008273">
    <property type="term" value="F:calcium, potassium:sodium antiporter activity"/>
    <property type="evidence" value="ECO:0007669"/>
    <property type="project" value="TreeGrafter"/>
</dbReference>
<dbReference type="eggNOG" id="KOG1307">
    <property type="taxonomic scope" value="Eukaryota"/>
</dbReference>
<proteinExistence type="inferred from homology"/>
<evidence type="ECO:0000256" key="15">
    <source>
        <dbReference type="ARBA" id="ARBA00023136"/>
    </source>
</evidence>
<dbReference type="EMBL" id="GL376635">
    <property type="status" value="NOT_ANNOTATED_CDS"/>
    <property type="molecule type" value="Genomic_DNA"/>
</dbReference>
<dbReference type="NCBIfam" id="TIGR00367">
    <property type="entry name" value="calcium/sodium antiporter"/>
    <property type="match status" value="1"/>
</dbReference>
<feature type="transmembrane region" description="Helical" evidence="18">
    <location>
        <begin position="547"/>
        <end position="567"/>
    </location>
</feature>
<keyword evidence="10" id="KW-0769">Symport</keyword>
<evidence type="ECO:0000256" key="4">
    <source>
        <dbReference type="ARBA" id="ARBA00022449"/>
    </source>
</evidence>
<feature type="region of interest" description="Disordered" evidence="17">
    <location>
        <begin position="380"/>
        <end position="406"/>
    </location>
</feature>
<dbReference type="InterPro" id="IPR044880">
    <property type="entry name" value="NCX_ion-bd_dom_sf"/>
</dbReference>
<keyword evidence="7 18" id="KW-0812">Transmembrane</keyword>
<protein>
    <recommendedName>
        <fullName evidence="19">Sodium/calcium exchanger membrane region domain-containing protein</fullName>
    </recommendedName>
</protein>
<evidence type="ECO:0000313" key="20">
    <source>
        <dbReference type="EnsemblProtists" id="PYU1_T006588"/>
    </source>
</evidence>
<keyword evidence="3" id="KW-0813">Transport</keyword>
<feature type="region of interest" description="Disordered" evidence="17">
    <location>
        <begin position="290"/>
        <end position="353"/>
    </location>
</feature>
<evidence type="ECO:0000256" key="7">
    <source>
        <dbReference type="ARBA" id="ARBA00022692"/>
    </source>
</evidence>
<evidence type="ECO:0000256" key="6">
    <source>
        <dbReference type="ARBA" id="ARBA00022568"/>
    </source>
</evidence>
<feature type="transmembrane region" description="Helical" evidence="18">
    <location>
        <begin position="153"/>
        <end position="176"/>
    </location>
</feature>
<keyword evidence="5" id="KW-0633">Potassium transport</keyword>
<evidence type="ECO:0000259" key="19">
    <source>
        <dbReference type="Pfam" id="PF01699"/>
    </source>
</evidence>
<keyword evidence="4" id="KW-0050">Antiport</keyword>
<dbReference type="OMA" id="MAIANCF"/>
<feature type="transmembrane region" description="Helical" evidence="18">
    <location>
        <begin position="21"/>
        <end position="40"/>
    </location>
</feature>
<dbReference type="GO" id="GO:0015293">
    <property type="term" value="F:symporter activity"/>
    <property type="evidence" value="ECO:0007669"/>
    <property type="project" value="UniProtKB-KW"/>
</dbReference>
<comment type="subcellular location">
    <subcellularLocation>
        <location evidence="1">Membrane</location>
        <topology evidence="1">Multi-pass membrane protein</topology>
    </subcellularLocation>
</comment>
<evidence type="ECO:0000313" key="21">
    <source>
        <dbReference type="Proteomes" id="UP000019132"/>
    </source>
</evidence>
<keyword evidence="9" id="KW-0106">Calcium</keyword>
<evidence type="ECO:0000256" key="16">
    <source>
        <dbReference type="ARBA" id="ARBA00023201"/>
    </source>
</evidence>
<dbReference type="GO" id="GO:0005886">
    <property type="term" value="C:plasma membrane"/>
    <property type="evidence" value="ECO:0007669"/>
    <property type="project" value="TreeGrafter"/>
</dbReference>
<evidence type="ECO:0000256" key="9">
    <source>
        <dbReference type="ARBA" id="ARBA00022837"/>
    </source>
</evidence>
<feature type="domain" description="Sodium/calcium exchanger membrane region" evidence="19">
    <location>
        <begin position="483"/>
        <end position="630"/>
    </location>
</feature>
<evidence type="ECO:0000256" key="13">
    <source>
        <dbReference type="ARBA" id="ARBA00023053"/>
    </source>
</evidence>
<keyword evidence="21" id="KW-1185">Reference proteome</keyword>
<name>K3WNP6_GLOUD</name>
<accession>K3WNP6</accession>
<dbReference type="Proteomes" id="UP000019132">
    <property type="component" value="Unassembled WGS sequence"/>
</dbReference>
<evidence type="ECO:0000256" key="11">
    <source>
        <dbReference type="ARBA" id="ARBA00022958"/>
    </source>
</evidence>
<feature type="transmembrane region" description="Helical" evidence="18">
    <location>
        <begin position="122"/>
        <end position="141"/>
    </location>
</feature>
<feature type="transmembrane region" description="Helical" evidence="18">
    <location>
        <begin position="476"/>
        <end position="495"/>
    </location>
</feature>
<dbReference type="PANTHER" id="PTHR10846">
    <property type="entry name" value="SODIUM/POTASSIUM/CALCIUM EXCHANGER"/>
    <property type="match status" value="1"/>
</dbReference>
<evidence type="ECO:0000256" key="2">
    <source>
        <dbReference type="ARBA" id="ARBA00005364"/>
    </source>
</evidence>
<evidence type="ECO:0000256" key="3">
    <source>
        <dbReference type="ARBA" id="ARBA00022448"/>
    </source>
</evidence>
<evidence type="ECO:0000256" key="14">
    <source>
        <dbReference type="ARBA" id="ARBA00023065"/>
    </source>
</evidence>
<dbReference type="PANTHER" id="PTHR10846:SF8">
    <property type="entry name" value="INNER MEMBRANE PROTEIN YRBG"/>
    <property type="match status" value="1"/>
</dbReference>
<sequence>MAEMAEMARARRRRVRTQVRQATGALFVAVLCVAGMAALYTRGVASSSHARGSRARSLADNTTTADEDESCADLQDWERNGGIVVYICALLYLFVALAIICDDYFVCALEKITETMGLSQDVAGATFMAAGSSAPELFVSLADNVFKKPEESLGIGTIVGSAIFNILIIIALSALLAGQVLVLDWRPLLRDSLWYSWSIIVLTYSVWDGHVDVYESAALFGSYACYIAYMSQNERVVAACCKRPDEVVFSDDNDKVMGGDNESLEATVATETQEAEEEAAAVQAAAQIVRSNSKEGRSQQQRPWTIDVERVQSHQNASSSSASSRKLRESSSSRRLARSHSSSAQDESGHGSDMRARFAEQSKNPIYQSKYRMFQYHPSLSRQHTQGSLEDGTIPDAAMKKPTGPAAGGKAAAHVEVILPNVEHMTVEHGDEPLGGYFDELFDVPETLPGKLWFAFTRPIVIIARLTIPDCRYPQFSGTCGFTATFLVAIVWIAFLSHYTVVWATKFGCIAGIPSALMGLTIIAAGTSIPDALSSILVARDGHGDMAVSNALGSNVFDILLGLGLPFFLSNLVYKEPVAVAGDDLELSIFILFGILLTLVGLLIWSRWRLRPRVGAFLLSLYIVYVVVSYLRGLDMI</sequence>
<keyword evidence="14" id="KW-0406">Ion transport</keyword>
<dbReference type="InterPro" id="IPR004837">
    <property type="entry name" value="NaCa_Exmemb"/>
</dbReference>
<keyword evidence="8" id="KW-0732">Signal</keyword>
<keyword evidence="12 18" id="KW-1133">Transmembrane helix</keyword>
<evidence type="ECO:0000256" key="8">
    <source>
        <dbReference type="ARBA" id="ARBA00022729"/>
    </source>
</evidence>
<dbReference type="InParanoid" id="K3WNP6"/>
<dbReference type="Gene3D" id="1.20.1420.30">
    <property type="entry name" value="NCX, central ion-binding region"/>
    <property type="match status" value="2"/>
</dbReference>
<dbReference type="GO" id="GO:0006874">
    <property type="term" value="P:intracellular calcium ion homeostasis"/>
    <property type="evidence" value="ECO:0007669"/>
    <property type="project" value="TreeGrafter"/>
</dbReference>
<feature type="transmembrane region" description="Helical" evidence="18">
    <location>
        <begin position="83"/>
        <end position="101"/>
    </location>
</feature>
<evidence type="ECO:0000256" key="5">
    <source>
        <dbReference type="ARBA" id="ARBA00022538"/>
    </source>
</evidence>
<keyword evidence="13" id="KW-0915">Sodium</keyword>
<reference evidence="21" key="1">
    <citation type="journal article" date="2010" name="Genome Biol.">
        <title>Genome sequence of the necrotrophic plant pathogen Pythium ultimum reveals original pathogenicity mechanisms and effector repertoire.</title>
        <authorList>
            <person name="Levesque C.A."/>
            <person name="Brouwer H."/>
            <person name="Cano L."/>
            <person name="Hamilton J.P."/>
            <person name="Holt C."/>
            <person name="Huitema E."/>
            <person name="Raffaele S."/>
            <person name="Robideau G.P."/>
            <person name="Thines M."/>
            <person name="Win J."/>
            <person name="Zerillo M.M."/>
            <person name="Beakes G.W."/>
            <person name="Boore J.L."/>
            <person name="Busam D."/>
            <person name="Dumas B."/>
            <person name="Ferriera S."/>
            <person name="Fuerstenberg S.I."/>
            <person name="Gachon C.M."/>
            <person name="Gaulin E."/>
            <person name="Govers F."/>
            <person name="Grenville-Briggs L."/>
            <person name="Horner N."/>
            <person name="Hostetler J."/>
            <person name="Jiang R.H."/>
            <person name="Johnson J."/>
            <person name="Krajaejun T."/>
            <person name="Lin H."/>
            <person name="Meijer H.J."/>
            <person name="Moore B."/>
            <person name="Morris P."/>
            <person name="Phuntmart V."/>
            <person name="Puiu D."/>
            <person name="Shetty J."/>
            <person name="Stajich J.E."/>
            <person name="Tripathy S."/>
            <person name="Wawra S."/>
            <person name="van West P."/>
            <person name="Whitty B.R."/>
            <person name="Coutinho P.M."/>
            <person name="Henrissat B."/>
            <person name="Martin F."/>
            <person name="Thomas P.D."/>
            <person name="Tyler B.M."/>
            <person name="De Vries R.P."/>
            <person name="Kamoun S."/>
            <person name="Yandell M."/>
            <person name="Tisserat N."/>
            <person name="Buell C.R."/>
        </authorList>
    </citation>
    <scope>NUCLEOTIDE SEQUENCE</scope>
    <source>
        <strain evidence="21">DAOM:BR144</strain>
    </source>
</reference>
<keyword evidence="11" id="KW-0630">Potassium</keyword>
<reference evidence="21" key="2">
    <citation type="submission" date="2010-04" db="EMBL/GenBank/DDBJ databases">
        <authorList>
            <person name="Buell R."/>
            <person name="Hamilton J."/>
            <person name="Hostetler J."/>
        </authorList>
    </citation>
    <scope>NUCLEOTIDE SEQUENCE [LARGE SCALE GENOMIC DNA]</scope>
    <source>
        <strain evidence="21">DAOM:BR144</strain>
    </source>
</reference>
<keyword evidence="15 18" id="KW-0472">Membrane</keyword>
<dbReference type="Pfam" id="PF01699">
    <property type="entry name" value="Na_Ca_ex"/>
    <property type="match status" value="2"/>
</dbReference>
<feature type="transmembrane region" description="Helical" evidence="18">
    <location>
        <begin position="587"/>
        <end position="605"/>
    </location>
</feature>
<organism evidence="20 21">
    <name type="scientific">Globisporangium ultimum (strain ATCC 200006 / CBS 805.95 / DAOM BR144)</name>
    <name type="common">Pythium ultimum</name>
    <dbReference type="NCBI Taxonomy" id="431595"/>
    <lineage>
        <taxon>Eukaryota</taxon>
        <taxon>Sar</taxon>
        <taxon>Stramenopiles</taxon>
        <taxon>Oomycota</taxon>
        <taxon>Peronosporomycetes</taxon>
        <taxon>Pythiales</taxon>
        <taxon>Pythiaceae</taxon>
        <taxon>Globisporangium</taxon>
    </lineage>
</organism>
<evidence type="ECO:0000256" key="17">
    <source>
        <dbReference type="SAM" id="MobiDB-lite"/>
    </source>
</evidence>
<feature type="domain" description="Sodium/calcium exchanger membrane region" evidence="19">
    <location>
        <begin position="89"/>
        <end position="230"/>
    </location>
</feature>
<dbReference type="GO" id="GO:0005262">
    <property type="term" value="F:calcium channel activity"/>
    <property type="evidence" value="ECO:0007669"/>
    <property type="project" value="TreeGrafter"/>
</dbReference>
<keyword evidence="6" id="KW-0109">Calcium transport</keyword>
<dbReference type="HOGENOM" id="CLU_007948_5_2_1"/>
<dbReference type="STRING" id="431595.K3WNP6"/>
<dbReference type="AlphaFoldDB" id="K3WNP6"/>
<dbReference type="FunFam" id="1.20.1420.30:FF:000009">
    <property type="entry name" value="sodium/potassium/calcium exchanger 5 isoform X2"/>
    <property type="match status" value="1"/>
</dbReference>
<evidence type="ECO:0000256" key="1">
    <source>
        <dbReference type="ARBA" id="ARBA00004141"/>
    </source>
</evidence>
<evidence type="ECO:0000256" key="18">
    <source>
        <dbReference type="SAM" id="Phobius"/>
    </source>
</evidence>